<dbReference type="OrthoDB" id="833207at2"/>
<dbReference type="PRINTS" id="PR00368">
    <property type="entry name" value="FADPNR"/>
</dbReference>
<proteinExistence type="predicted"/>
<keyword evidence="2" id="KW-1185">Reference proteome</keyword>
<name>E2SFA5_9ACTN</name>
<dbReference type="PANTHER" id="PTHR10668:SF105">
    <property type="entry name" value="DEHYDROGENASE-RELATED"/>
    <property type="match status" value="1"/>
</dbReference>
<gene>
    <name evidence="1" type="ORF">HMPREF0063_12714</name>
</gene>
<dbReference type="Proteomes" id="UP000003111">
    <property type="component" value="Unassembled WGS sequence"/>
</dbReference>
<dbReference type="InterPro" id="IPR036188">
    <property type="entry name" value="FAD/NAD-bd_sf"/>
</dbReference>
<dbReference type="PRINTS" id="PR00411">
    <property type="entry name" value="PNDRDTASEI"/>
</dbReference>
<dbReference type="STRING" id="585531.HMPREF0063_12714"/>
<evidence type="ECO:0000313" key="2">
    <source>
        <dbReference type="Proteomes" id="UP000003111"/>
    </source>
</evidence>
<evidence type="ECO:0008006" key="3">
    <source>
        <dbReference type="Google" id="ProtNLM"/>
    </source>
</evidence>
<dbReference type="EMBL" id="ACLF03000011">
    <property type="protein sequence ID" value="EFQ82190.1"/>
    <property type="molecule type" value="Genomic_DNA"/>
</dbReference>
<evidence type="ECO:0000313" key="1">
    <source>
        <dbReference type="EMBL" id="EFQ82190.1"/>
    </source>
</evidence>
<dbReference type="eggNOG" id="COG1233">
    <property type="taxonomic scope" value="Bacteria"/>
</dbReference>
<sequence length="466" mass="48796">MSTAVVVGSGPNGLSAAIVLAQAGLDVTVVEAAETIGGGTRTEQLTRPGLLHDVCSAAHPTAQVSPYFRSLPLADHGLRWAHAEVEAVHLLDGGRAGVLHRDLEATAAGMGPDADRWRRLFGPLVGREDRIAEDVLGPILGVPSHPTDLVRFAPRAVLPVSVLTRRWRSDEARSLMAAFAAHPVTPLDRPTTGGIAMLFGMLGHAGGWPVAVGGSAAITTALAGVLGDLGGRIETGHRVRSLPDADLVLFDTDPAEAIAVAGSRVSGHVRRALSRWKHGPAAFKVDLAVDGGIPWTHPDARRAGTLHLGGTFEQVHAAEVAVQAGRMPERPFVLLCQQYLADPSRSVGDLHPVWAYAHVPYGWTGDATEAVLAQIERFAPGARERIVDVAVRTPADLAADNPNYVGGDITGGASTVVQTVLRPRPGLDPYRLGPGLWLCSSSTPPGGGVHGMAGFHAATRAVRSLR</sequence>
<comment type="caution">
    <text evidence="1">The sequence shown here is derived from an EMBL/GenBank/DDBJ whole genome shotgun (WGS) entry which is preliminary data.</text>
</comment>
<dbReference type="AlphaFoldDB" id="E2SFA5"/>
<dbReference type="HOGENOM" id="CLU_019327_1_1_11"/>
<dbReference type="RefSeq" id="WP_007079553.1">
    <property type="nucleotide sequence ID" value="NZ_CM001024.1"/>
</dbReference>
<dbReference type="Gene3D" id="3.50.50.60">
    <property type="entry name" value="FAD/NAD(P)-binding domain"/>
    <property type="match status" value="1"/>
</dbReference>
<dbReference type="PANTHER" id="PTHR10668">
    <property type="entry name" value="PHYTOENE DEHYDROGENASE"/>
    <property type="match status" value="1"/>
</dbReference>
<protein>
    <recommendedName>
        <fullName evidence="3">FAD dependent oxidoreductase</fullName>
    </recommendedName>
</protein>
<reference evidence="1" key="1">
    <citation type="submission" date="2010-08" db="EMBL/GenBank/DDBJ databases">
        <authorList>
            <person name="Muzny D."/>
            <person name="Qin X."/>
            <person name="Buhay C."/>
            <person name="Dugan-Rocha S."/>
            <person name="Ding Y."/>
            <person name="Chen G."/>
            <person name="Hawes A."/>
            <person name="Holder M."/>
            <person name="Jhangiani S."/>
            <person name="Johnson A."/>
            <person name="Khan Z."/>
            <person name="Li Z."/>
            <person name="Liu W."/>
            <person name="Liu X."/>
            <person name="Perez L."/>
            <person name="Shen H."/>
            <person name="Wang Q."/>
            <person name="Watt J."/>
            <person name="Xi L."/>
            <person name="Xin Y."/>
            <person name="Zhou J."/>
            <person name="Deng J."/>
            <person name="Jiang H."/>
            <person name="Liu Y."/>
            <person name="Qu J."/>
            <person name="Song X.-Z."/>
            <person name="Zhang L."/>
            <person name="Villasana D."/>
            <person name="Johnson A."/>
            <person name="Liu J."/>
            <person name="Liyanage D."/>
            <person name="Lorensuhewa L."/>
            <person name="Robinson T."/>
            <person name="Song A."/>
            <person name="Song B.-B."/>
            <person name="Dinh H."/>
            <person name="Thornton R."/>
            <person name="Coyle M."/>
            <person name="Francisco L."/>
            <person name="Jackson L."/>
            <person name="Javaid M."/>
            <person name="Korchina V."/>
            <person name="Kovar C."/>
            <person name="Mata R."/>
            <person name="Mathew T."/>
            <person name="Ngo R."/>
            <person name="Nguyen L."/>
            <person name="Nguyen N."/>
            <person name="Okwuonu G."/>
            <person name="Ongeri F."/>
            <person name="Pham C."/>
            <person name="Simmons D."/>
            <person name="Wilczek-Boney K."/>
            <person name="Hale W."/>
            <person name="Jakkamsetti A."/>
            <person name="Pham P."/>
            <person name="Ruth R."/>
            <person name="San Lucas F."/>
            <person name="Warren J."/>
            <person name="Zhang J."/>
            <person name="Zhao Z."/>
            <person name="Zhou C."/>
            <person name="Zhu D."/>
            <person name="Lee S."/>
            <person name="Bess C."/>
            <person name="Blankenburg K."/>
            <person name="Forbes L."/>
            <person name="Fu Q."/>
            <person name="Gubbala S."/>
            <person name="Hirani K."/>
            <person name="Jayaseelan J.C."/>
            <person name="Lara F."/>
            <person name="Munidasa M."/>
            <person name="Palculict T."/>
            <person name="Patil S."/>
            <person name="Pu L.-L."/>
            <person name="Saada N."/>
            <person name="Tang L."/>
            <person name="Weissenberger G."/>
            <person name="Zhu Y."/>
            <person name="Hemphill L."/>
            <person name="Shang Y."/>
            <person name="Youmans B."/>
            <person name="Ayvaz T."/>
            <person name="Ross M."/>
            <person name="Santibanez J."/>
            <person name="Aqrawi P."/>
            <person name="Gross S."/>
            <person name="Joshi V."/>
            <person name="Fowler G."/>
            <person name="Nazareth L."/>
            <person name="Reid J."/>
            <person name="Worley K."/>
            <person name="Petrosino J."/>
            <person name="Highlander S."/>
            <person name="Gibbs R."/>
        </authorList>
    </citation>
    <scope>NUCLEOTIDE SEQUENCE [LARGE SCALE GENOMIC DNA]</scope>
    <source>
        <strain evidence="1">DSM 15272</strain>
    </source>
</reference>
<organism evidence="1 2">
    <name type="scientific">Aeromicrobium marinum DSM 15272</name>
    <dbReference type="NCBI Taxonomy" id="585531"/>
    <lineage>
        <taxon>Bacteria</taxon>
        <taxon>Bacillati</taxon>
        <taxon>Actinomycetota</taxon>
        <taxon>Actinomycetes</taxon>
        <taxon>Propionibacteriales</taxon>
        <taxon>Nocardioidaceae</taxon>
        <taxon>Aeromicrobium</taxon>
    </lineage>
</organism>
<accession>E2SFA5</accession>
<dbReference type="Pfam" id="PF13450">
    <property type="entry name" value="NAD_binding_8"/>
    <property type="match status" value="1"/>
</dbReference>
<dbReference type="SUPFAM" id="SSF51905">
    <property type="entry name" value="FAD/NAD(P)-binding domain"/>
    <property type="match status" value="1"/>
</dbReference>